<protein>
    <submittedName>
        <fullName evidence="1">Uncharacterized protein</fullName>
    </submittedName>
</protein>
<dbReference type="AlphaFoldDB" id="A0A1E3QHB2"/>
<dbReference type="EMBL" id="KV454443">
    <property type="protein sequence ID" value="ODQ77086.1"/>
    <property type="molecule type" value="Genomic_DNA"/>
</dbReference>
<accession>A0A1E3QHB2</accession>
<evidence type="ECO:0000313" key="2">
    <source>
        <dbReference type="Proteomes" id="UP000094336"/>
    </source>
</evidence>
<reference evidence="2" key="1">
    <citation type="submission" date="2016-05" db="EMBL/GenBank/DDBJ databases">
        <title>Comparative genomics of biotechnologically important yeasts.</title>
        <authorList>
            <consortium name="DOE Joint Genome Institute"/>
            <person name="Riley R."/>
            <person name="Haridas S."/>
            <person name="Wolfe K.H."/>
            <person name="Lopes M.R."/>
            <person name="Hittinger C.T."/>
            <person name="Goker M."/>
            <person name="Salamov A."/>
            <person name="Wisecaver J."/>
            <person name="Long T.M."/>
            <person name="Aerts A.L."/>
            <person name="Barry K."/>
            <person name="Choi C."/>
            <person name="Clum A."/>
            <person name="Coughlan A.Y."/>
            <person name="Deshpande S."/>
            <person name="Douglass A.P."/>
            <person name="Hanson S.J."/>
            <person name="Klenk H.-P."/>
            <person name="Labutti K."/>
            <person name="Lapidus A."/>
            <person name="Lindquist E."/>
            <person name="Lipzen A."/>
            <person name="Meier-Kolthoff J.P."/>
            <person name="Ohm R.A."/>
            <person name="Otillar R.P."/>
            <person name="Pangilinan J."/>
            <person name="Peng Y."/>
            <person name="Rokas A."/>
            <person name="Rosa C.A."/>
            <person name="Scheuner C."/>
            <person name="Sibirny A.A."/>
            <person name="Slot J.C."/>
            <person name="Stielow J.B."/>
            <person name="Sun H."/>
            <person name="Kurtzman C.P."/>
            <person name="Blackwell M."/>
            <person name="Grigoriev I.V."/>
            <person name="Jeffries T.W."/>
        </authorList>
    </citation>
    <scope>NUCLEOTIDE SEQUENCE [LARGE SCALE GENOMIC DNA]</scope>
    <source>
        <strain evidence="2">NRRL Y-12698</strain>
    </source>
</reference>
<dbReference type="Proteomes" id="UP000094336">
    <property type="component" value="Unassembled WGS sequence"/>
</dbReference>
<organism evidence="1 2">
    <name type="scientific">Babjeviella inositovora NRRL Y-12698</name>
    <dbReference type="NCBI Taxonomy" id="984486"/>
    <lineage>
        <taxon>Eukaryota</taxon>
        <taxon>Fungi</taxon>
        <taxon>Dikarya</taxon>
        <taxon>Ascomycota</taxon>
        <taxon>Saccharomycotina</taxon>
        <taxon>Pichiomycetes</taxon>
        <taxon>Serinales incertae sedis</taxon>
        <taxon>Babjeviella</taxon>
    </lineage>
</organism>
<name>A0A1E3QHB2_9ASCO</name>
<proteinExistence type="predicted"/>
<gene>
    <name evidence="1" type="ORF">BABINDRAFT_104713</name>
</gene>
<sequence length="86" mass="9411">MEVITPYGYSARLAHSHWYSIDETPLKIARPTSCLKITISLLGVNFWLLTPQGGKVMYDTGLARWSSGVNSLLVSPLCTASRAVAQ</sequence>
<dbReference type="RefSeq" id="XP_018982414.1">
    <property type="nucleotide sequence ID" value="XM_019126750.1"/>
</dbReference>
<keyword evidence="2" id="KW-1185">Reference proteome</keyword>
<dbReference type="GeneID" id="30144604"/>
<evidence type="ECO:0000313" key="1">
    <source>
        <dbReference type="EMBL" id="ODQ77086.1"/>
    </source>
</evidence>